<keyword evidence="5 6" id="KW-0326">Glycosidase</keyword>
<dbReference type="GO" id="GO:0005975">
    <property type="term" value="P:carbohydrate metabolic process"/>
    <property type="evidence" value="ECO:0007669"/>
    <property type="project" value="InterPro"/>
</dbReference>
<reference evidence="7 8" key="1">
    <citation type="journal article" date="2015" name="Sci. Rep.">
        <title>Genome of the facultative scuticociliatosis pathogen Pseudocohnilembus persalinus provides insight into its virulence through horizontal gene transfer.</title>
        <authorList>
            <person name="Xiong J."/>
            <person name="Wang G."/>
            <person name="Cheng J."/>
            <person name="Tian M."/>
            <person name="Pan X."/>
            <person name="Warren A."/>
            <person name="Jiang C."/>
            <person name="Yuan D."/>
            <person name="Miao W."/>
        </authorList>
    </citation>
    <scope>NUCLEOTIDE SEQUENCE [LARGE SCALE GENOMIC DNA]</scope>
    <source>
        <strain evidence="7">36N120E</strain>
    </source>
</reference>
<evidence type="ECO:0000256" key="2">
    <source>
        <dbReference type="ARBA" id="ARBA00022801"/>
    </source>
</evidence>
<dbReference type="EMBL" id="LDAU01000106">
    <property type="protein sequence ID" value="KRX05518.1"/>
    <property type="molecule type" value="Genomic_DNA"/>
</dbReference>
<dbReference type="OMA" id="YSPQWYT"/>
<evidence type="ECO:0000313" key="7">
    <source>
        <dbReference type="EMBL" id="KRX05518.1"/>
    </source>
</evidence>
<organism evidence="7 8">
    <name type="scientific">Pseudocohnilembus persalinus</name>
    <name type="common">Ciliate</name>
    <dbReference type="NCBI Taxonomy" id="266149"/>
    <lineage>
        <taxon>Eukaryota</taxon>
        <taxon>Sar</taxon>
        <taxon>Alveolata</taxon>
        <taxon>Ciliophora</taxon>
        <taxon>Intramacronucleata</taxon>
        <taxon>Oligohymenophorea</taxon>
        <taxon>Scuticociliatia</taxon>
        <taxon>Philasterida</taxon>
        <taxon>Pseudocohnilembidae</taxon>
        <taxon>Pseudocohnilembus</taxon>
    </lineage>
</organism>
<evidence type="ECO:0000256" key="5">
    <source>
        <dbReference type="ARBA" id="ARBA00023295"/>
    </source>
</evidence>
<evidence type="ECO:0000256" key="4">
    <source>
        <dbReference type="ARBA" id="ARBA00023180"/>
    </source>
</evidence>
<dbReference type="OrthoDB" id="187139at2759"/>
<accession>A0A0V0QTD8</accession>
<keyword evidence="3" id="KW-1015">Disulfide bond</keyword>
<dbReference type="AlphaFoldDB" id="A0A0V0QTD8"/>
<evidence type="ECO:0000313" key="8">
    <source>
        <dbReference type="Proteomes" id="UP000054937"/>
    </source>
</evidence>
<evidence type="ECO:0000256" key="1">
    <source>
        <dbReference type="ARBA" id="ARBA00008834"/>
    </source>
</evidence>
<dbReference type="Gene3D" id="2.160.20.10">
    <property type="entry name" value="Single-stranded right-handed beta-helix, Pectin lyase-like"/>
    <property type="match status" value="1"/>
</dbReference>
<protein>
    <submittedName>
        <fullName evidence="7">Pectin lyase fold/virulence factor</fullName>
    </submittedName>
</protein>
<comment type="caution">
    <text evidence="7">The sequence shown here is derived from an EMBL/GenBank/DDBJ whole genome shotgun (WGS) entry which is preliminary data.</text>
</comment>
<sequence length="426" mass="48155">MIDGQISEIRSENKTINVEVKGVIADQNDIDTCNANTKIINQIFISLQPGETVFFPNKTFWFNGGIYGKDLTNNTIQIDGTIYFQDNQYAWPRQKDSDKVQECILFENIEDIIFTSSGTGTIDGNGAAWWGYISYLKIAENRPRLIRINDSARMLFENILLKDSPYWTFYAYDVIDLEIRHSQIYVNRANGTTHDLDELGAFNTDGFDVAGKNIWIHDCTVWNDDDCVCVKELHSGNKRAQCSENMLFEDINASGVGLTVGSIGPNKLHTCVKNITFQNIYMDKTFKGIYMKSRPGEGTGEISDVLYKNITMFQPTQWPIWIGPQQASYEGACSLLWPQLQYLGAKCPVPGNMNWSDITLQDITVKNNSYKPGVILGNSTNPMKNIVFDNVIFEQETEKQYQSCKGVQNGIYKGNTNPVPKCFKQG</sequence>
<dbReference type="Proteomes" id="UP000054937">
    <property type="component" value="Unassembled WGS sequence"/>
</dbReference>
<dbReference type="Pfam" id="PF00295">
    <property type="entry name" value="Glyco_hydro_28"/>
    <property type="match status" value="1"/>
</dbReference>
<gene>
    <name evidence="7" type="ORF">PPERSA_12696</name>
</gene>
<keyword evidence="2 6" id="KW-0378">Hydrolase</keyword>
<dbReference type="InterPro" id="IPR012334">
    <property type="entry name" value="Pectin_lyas_fold"/>
</dbReference>
<dbReference type="SMART" id="SM00710">
    <property type="entry name" value="PbH1"/>
    <property type="match status" value="3"/>
</dbReference>
<dbReference type="PANTHER" id="PTHR31736:SF19">
    <property type="entry name" value="PECTIN LYASE SUPERFAMILY PROTEIN-RELATED"/>
    <property type="match status" value="1"/>
</dbReference>
<dbReference type="SUPFAM" id="SSF51126">
    <property type="entry name" value="Pectin lyase-like"/>
    <property type="match status" value="1"/>
</dbReference>
<evidence type="ECO:0000256" key="6">
    <source>
        <dbReference type="RuleBase" id="RU361169"/>
    </source>
</evidence>
<comment type="similarity">
    <text evidence="1 6">Belongs to the glycosyl hydrolase 28 family.</text>
</comment>
<keyword evidence="8" id="KW-1185">Reference proteome</keyword>
<evidence type="ECO:0000256" key="3">
    <source>
        <dbReference type="ARBA" id="ARBA00023157"/>
    </source>
</evidence>
<dbReference type="InterPro" id="IPR011050">
    <property type="entry name" value="Pectin_lyase_fold/virulence"/>
</dbReference>
<dbReference type="InterPro" id="IPR000743">
    <property type="entry name" value="Glyco_hydro_28"/>
</dbReference>
<dbReference type="PANTHER" id="PTHR31736">
    <property type="match status" value="1"/>
</dbReference>
<dbReference type="GO" id="GO:0004650">
    <property type="term" value="F:polygalacturonase activity"/>
    <property type="evidence" value="ECO:0007669"/>
    <property type="project" value="InterPro"/>
</dbReference>
<proteinExistence type="inferred from homology"/>
<dbReference type="GO" id="GO:0046576">
    <property type="term" value="F:rhamnogalacturonan alpha-L-rhamnopyranosyl-(1-&gt;4)-alpha-D-galactopyranosyluronide lyase activity"/>
    <property type="evidence" value="ECO:0007669"/>
    <property type="project" value="UniProtKB-ARBA"/>
</dbReference>
<name>A0A0V0QTD8_PSEPJ</name>
<keyword evidence="7" id="KW-0456">Lyase</keyword>
<dbReference type="InParanoid" id="A0A0V0QTD8"/>
<dbReference type="InterPro" id="IPR006626">
    <property type="entry name" value="PbH1"/>
</dbReference>
<keyword evidence="4" id="KW-0325">Glycoprotein</keyword>